<dbReference type="CDD" id="cd08882">
    <property type="entry name" value="RHO_alpha_C_MupW-like"/>
    <property type="match status" value="1"/>
</dbReference>
<dbReference type="PROSITE" id="PS51296">
    <property type="entry name" value="RIESKE"/>
    <property type="match status" value="1"/>
</dbReference>
<dbReference type="SUPFAM" id="SSF55961">
    <property type="entry name" value="Bet v1-like"/>
    <property type="match status" value="1"/>
</dbReference>
<dbReference type="Pfam" id="PF00355">
    <property type="entry name" value="Rieske"/>
    <property type="match status" value="1"/>
</dbReference>
<comment type="cofactor">
    <cofactor evidence="1">
        <name>Fe cation</name>
        <dbReference type="ChEBI" id="CHEBI:24875"/>
    </cofactor>
</comment>
<keyword evidence="9" id="KW-0223">Dioxygenase</keyword>
<dbReference type="GO" id="GO:0051537">
    <property type="term" value="F:2 iron, 2 sulfur cluster binding"/>
    <property type="evidence" value="ECO:0007669"/>
    <property type="project" value="UniProtKB-KW"/>
</dbReference>
<evidence type="ECO:0000259" key="8">
    <source>
        <dbReference type="PROSITE" id="PS51296"/>
    </source>
</evidence>
<dbReference type="InterPro" id="IPR036922">
    <property type="entry name" value="Rieske_2Fe-2S_sf"/>
</dbReference>
<dbReference type="EMBL" id="QOQK01000010">
    <property type="protein sequence ID" value="RCL84623.1"/>
    <property type="molecule type" value="Genomic_DNA"/>
</dbReference>
<dbReference type="SUPFAM" id="SSF50022">
    <property type="entry name" value="ISP domain"/>
    <property type="match status" value="1"/>
</dbReference>
<sequence length="454" mass="52288">MSNSLDIKWPMSLGSPAGSLEAKLPRPKDIGTEIPDPQRYFCKDFMQKEWELLWPKVWLLAGVTPDIKEPGDFITHRHGHEEFLIVRHEDNKIRSFYNVCPHRGKRVCQIEQGNVPKFSCPFHGWQFLTDGSLASITDEETYDADLIAHRPGLTEIRCETIGGLIFINMDGNAPPLREWIGLPEGYIENYEIEKMNVIRHVRTEWLANWKTGVDAFYESYHLPHIHPQTQGVMEDFVQVDLYPNGFSRMIVPIGVKSHRVEDQETIDPYQTFMMMEAGIDAEGFKGSAKDVRVAIQKAKRERGLKFGLNFYDNLTDGQLTDSWATGFFPNVQIGMHPEGVFLMRFVPHATDPERFYYDTMTMFRYVNDPSYTVPGWMGLPEGMDVTGSIRPEIEHFSADMDANLGEVLNQDVDLIASVQQGVRSRGFNGPLWCEQEDRIRHLHREIDRYINQDK</sequence>
<dbReference type="InterPro" id="IPR015879">
    <property type="entry name" value="Ring_hydroxy_dOase_asu_C_dom"/>
</dbReference>
<keyword evidence="4" id="KW-0560">Oxidoreductase</keyword>
<keyword evidence="5" id="KW-0408">Iron</keyword>
<evidence type="ECO:0000256" key="1">
    <source>
        <dbReference type="ARBA" id="ARBA00001962"/>
    </source>
</evidence>
<dbReference type="PROSITE" id="PS00570">
    <property type="entry name" value="RING_HYDROXYL_ALPHA"/>
    <property type="match status" value="1"/>
</dbReference>
<name>A0A368EJE8_9PROT</name>
<proteinExistence type="predicted"/>
<dbReference type="Proteomes" id="UP000252289">
    <property type="component" value="Unassembled WGS sequence"/>
</dbReference>
<organism evidence="9 10">
    <name type="scientific">PS1 clade bacterium</name>
    <dbReference type="NCBI Taxonomy" id="2175152"/>
    <lineage>
        <taxon>Bacteria</taxon>
        <taxon>Pseudomonadati</taxon>
        <taxon>Pseudomonadota</taxon>
        <taxon>Alphaproteobacteria</taxon>
        <taxon>PS1 clade</taxon>
    </lineage>
</organism>
<evidence type="ECO:0000256" key="3">
    <source>
        <dbReference type="ARBA" id="ARBA00022723"/>
    </source>
</evidence>
<dbReference type="PANTHER" id="PTHR43756:SF5">
    <property type="entry name" value="CHOLINE MONOOXYGENASE, CHLOROPLASTIC"/>
    <property type="match status" value="1"/>
</dbReference>
<dbReference type="AlphaFoldDB" id="A0A368EJE8"/>
<dbReference type="InterPro" id="IPR015881">
    <property type="entry name" value="ARHD_Rieske_2Fe_2S"/>
</dbReference>
<feature type="domain" description="Rieske" evidence="8">
    <location>
        <begin position="60"/>
        <end position="167"/>
    </location>
</feature>
<dbReference type="GO" id="GO:0005506">
    <property type="term" value="F:iron ion binding"/>
    <property type="evidence" value="ECO:0007669"/>
    <property type="project" value="InterPro"/>
</dbReference>
<dbReference type="Pfam" id="PF00848">
    <property type="entry name" value="Ring_hydroxyl_A"/>
    <property type="match status" value="1"/>
</dbReference>
<comment type="caution">
    <text evidence="9">The sequence shown here is derived from an EMBL/GenBank/DDBJ whole genome shotgun (WGS) entry which is preliminary data.</text>
</comment>
<dbReference type="PRINTS" id="PR00090">
    <property type="entry name" value="RNGDIOXGNASE"/>
</dbReference>
<dbReference type="CDD" id="cd03469">
    <property type="entry name" value="Rieske_RO_Alpha_N"/>
    <property type="match status" value="1"/>
</dbReference>
<accession>A0A368EJE8</accession>
<protein>
    <submittedName>
        <fullName evidence="9">Aromatic ring-hydroxylating dioxygenase subunit alpha</fullName>
    </submittedName>
</protein>
<evidence type="ECO:0000313" key="10">
    <source>
        <dbReference type="Proteomes" id="UP000252289"/>
    </source>
</evidence>
<dbReference type="InterPro" id="IPR001663">
    <property type="entry name" value="Rng_hydr_dOase-A"/>
</dbReference>
<evidence type="ECO:0000256" key="6">
    <source>
        <dbReference type="ARBA" id="ARBA00023014"/>
    </source>
</evidence>
<evidence type="ECO:0000256" key="4">
    <source>
        <dbReference type="ARBA" id="ARBA00023002"/>
    </source>
</evidence>
<evidence type="ECO:0000256" key="7">
    <source>
        <dbReference type="ARBA" id="ARBA00023027"/>
    </source>
</evidence>
<keyword evidence="2" id="KW-0001">2Fe-2S</keyword>
<evidence type="ECO:0000313" key="9">
    <source>
        <dbReference type="EMBL" id="RCL84623.1"/>
    </source>
</evidence>
<evidence type="ECO:0000256" key="2">
    <source>
        <dbReference type="ARBA" id="ARBA00022714"/>
    </source>
</evidence>
<reference evidence="9 10" key="1">
    <citation type="journal article" date="2018" name="Microbiome">
        <title>Fine metagenomic profile of the Mediterranean stratified and mixed water columns revealed by assembly and recruitment.</title>
        <authorList>
            <person name="Haro-Moreno J.M."/>
            <person name="Lopez-Perez M."/>
            <person name="De La Torre J.R."/>
            <person name="Picazo A."/>
            <person name="Camacho A."/>
            <person name="Rodriguez-Valera F."/>
        </authorList>
    </citation>
    <scope>NUCLEOTIDE SEQUENCE [LARGE SCALE GENOMIC DNA]</scope>
    <source>
        <strain evidence="9">MED-G50</strain>
    </source>
</reference>
<dbReference type="Gene3D" id="3.90.380.10">
    <property type="entry name" value="Naphthalene 1,2-dioxygenase Alpha Subunit, Chain A, domain 1"/>
    <property type="match status" value="1"/>
</dbReference>
<dbReference type="GO" id="GO:0051213">
    <property type="term" value="F:dioxygenase activity"/>
    <property type="evidence" value="ECO:0007669"/>
    <property type="project" value="UniProtKB-KW"/>
</dbReference>
<evidence type="ECO:0000256" key="5">
    <source>
        <dbReference type="ARBA" id="ARBA00023004"/>
    </source>
</evidence>
<gene>
    <name evidence="9" type="ORF">DBW64_02955</name>
</gene>
<dbReference type="InterPro" id="IPR017941">
    <property type="entry name" value="Rieske_2Fe-2S"/>
</dbReference>
<dbReference type="Gene3D" id="2.102.10.10">
    <property type="entry name" value="Rieske [2Fe-2S] iron-sulphur domain"/>
    <property type="match status" value="1"/>
</dbReference>
<keyword evidence="6" id="KW-0411">Iron-sulfur</keyword>
<dbReference type="PANTHER" id="PTHR43756">
    <property type="entry name" value="CHOLINE MONOOXYGENASE, CHLOROPLASTIC"/>
    <property type="match status" value="1"/>
</dbReference>
<keyword evidence="3" id="KW-0479">Metal-binding</keyword>
<keyword evidence="7" id="KW-0520">NAD</keyword>